<protein>
    <submittedName>
        <fullName evidence="2">Uncharacterized protein</fullName>
    </submittedName>
</protein>
<gene>
    <name evidence="2" type="ORF">NCTC8261_05623</name>
</gene>
<evidence type="ECO:0000313" key="3">
    <source>
        <dbReference type="Proteomes" id="UP000254712"/>
    </source>
</evidence>
<name>A0A379WZU4_SALET</name>
<sequence length="145" mass="16611">MFFTAIQRNVIRLSAINRVESVNRRKRAIIASSMITAILIIDPHQQTMINRPGIHAAVELIIQRDSRHFLPGAGIAAIQRRFIQPTCGIDLIQRHFGMQITQFLPYRPAVIEQMLNVITHHIFTAIVFVVVIFTFKESVRNFPPL</sequence>
<reference evidence="2 3" key="1">
    <citation type="submission" date="2018-06" db="EMBL/GenBank/DDBJ databases">
        <authorList>
            <consortium name="Pathogen Informatics"/>
            <person name="Doyle S."/>
        </authorList>
    </citation>
    <scope>NUCLEOTIDE SEQUENCE [LARGE SCALE GENOMIC DNA]</scope>
    <source>
        <strain evidence="2 3">NCTC8261</strain>
    </source>
</reference>
<accession>A0A379WZU4</accession>
<feature type="transmembrane region" description="Helical" evidence="1">
    <location>
        <begin position="114"/>
        <end position="135"/>
    </location>
</feature>
<evidence type="ECO:0000313" key="2">
    <source>
        <dbReference type="EMBL" id="SUH39271.1"/>
    </source>
</evidence>
<evidence type="ECO:0000256" key="1">
    <source>
        <dbReference type="SAM" id="Phobius"/>
    </source>
</evidence>
<keyword evidence="1" id="KW-0472">Membrane</keyword>
<proteinExistence type="predicted"/>
<dbReference type="AlphaFoldDB" id="A0A379WZU4"/>
<keyword evidence="1" id="KW-1133">Transmembrane helix</keyword>
<dbReference type="Proteomes" id="UP000254712">
    <property type="component" value="Unassembled WGS sequence"/>
</dbReference>
<dbReference type="EMBL" id="UGXT01000002">
    <property type="protein sequence ID" value="SUH39271.1"/>
    <property type="molecule type" value="Genomic_DNA"/>
</dbReference>
<organism evidence="2 3">
    <name type="scientific">Salmonella enterica I</name>
    <dbReference type="NCBI Taxonomy" id="59201"/>
    <lineage>
        <taxon>Bacteria</taxon>
        <taxon>Pseudomonadati</taxon>
        <taxon>Pseudomonadota</taxon>
        <taxon>Gammaproteobacteria</taxon>
        <taxon>Enterobacterales</taxon>
        <taxon>Enterobacteriaceae</taxon>
        <taxon>Salmonella</taxon>
    </lineage>
</organism>
<keyword evidence="1" id="KW-0812">Transmembrane</keyword>